<evidence type="ECO:0000313" key="2">
    <source>
        <dbReference type="EMBL" id="GBO99263.1"/>
    </source>
</evidence>
<evidence type="ECO:0000256" key="1">
    <source>
        <dbReference type="SAM" id="MobiDB-lite"/>
    </source>
</evidence>
<feature type="region of interest" description="Disordered" evidence="1">
    <location>
        <begin position="142"/>
        <end position="166"/>
    </location>
</feature>
<sequence length="166" mass="18763">MKYFDFGQNYHGTGSVSGNIGRPAIQSTHDVCQEDFIEFDNQRFCGCRSGSTFTASWPTADDKKLRMRMGYSGVPSGGSNYFPSYNLQPSYGQSPDFSSNPFGLSQIRYARSFADQQPLTVVETNSTRKEYYYAETEATHSDDRNTLLTPSSSIKSSNWDRKELKY</sequence>
<comment type="caution">
    <text evidence="2">The sequence shown here is derived from an EMBL/GenBank/DDBJ whole genome shotgun (WGS) entry which is preliminary data.</text>
</comment>
<gene>
    <name evidence="2" type="ORF">EVAR_71908_1</name>
</gene>
<accession>A0A4C1SB27</accession>
<feature type="compositionally biased region" description="Polar residues" evidence="1">
    <location>
        <begin position="146"/>
        <end position="157"/>
    </location>
</feature>
<proteinExistence type="predicted"/>
<dbReference type="EMBL" id="BGZK01006524">
    <property type="protein sequence ID" value="GBO99263.1"/>
    <property type="molecule type" value="Genomic_DNA"/>
</dbReference>
<protein>
    <submittedName>
        <fullName evidence="2">Uncharacterized protein</fullName>
    </submittedName>
</protein>
<organism evidence="2 3">
    <name type="scientific">Eumeta variegata</name>
    <name type="common">Bagworm moth</name>
    <name type="synonym">Eumeta japonica</name>
    <dbReference type="NCBI Taxonomy" id="151549"/>
    <lineage>
        <taxon>Eukaryota</taxon>
        <taxon>Metazoa</taxon>
        <taxon>Ecdysozoa</taxon>
        <taxon>Arthropoda</taxon>
        <taxon>Hexapoda</taxon>
        <taxon>Insecta</taxon>
        <taxon>Pterygota</taxon>
        <taxon>Neoptera</taxon>
        <taxon>Endopterygota</taxon>
        <taxon>Lepidoptera</taxon>
        <taxon>Glossata</taxon>
        <taxon>Ditrysia</taxon>
        <taxon>Tineoidea</taxon>
        <taxon>Psychidae</taxon>
        <taxon>Oiketicinae</taxon>
        <taxon>Eumeta</taxon>
    </lineage>
</organism>
<keyword evidence="3" id="KW-1185">Reference proteome</keyword>
<reference evidence="2 3" key="1">
    <citation type="journal article" date="2019" name="Commun. Biol.">
        <title>The bagworm genome reveals a unique fibroin gene that provides high tensile strength.</title>
        <authorList>
            <person name="Kono N."/>
            <person name="Nakamura H."/>
            <person name="Ohtoshi R."/>
            <person name="Tomita M."/>
            <person name="Numata K."/>
            <person name="Arakawa K."/>
        </authorList>
    </citation>
    <scope>NUCLEOTIDE SEQUENCE [LARGE SCALE GENOMIC DNA]</scope>
</reference>
<dbReference type="OrthoDB" id="6369184at2759"/>
<evidence type="ECO:0000313" key="3">
    <source>
        <dbReference type="Proteomes" id="UP000299102"/>
    </source>
</evidence>
<name>A0A4C1SB27_EUMVA</name>
<dbReference type="AlphaFoldDB" id="A0A4C1SB27"/>
<dbReference type="Proteomes" id="UP000299102">
    <property type="component" value="Unassembled WGS sequence"/>
</dbReference>